<evidence type="ECO:0000256" key="5">
    <source>
        <dbReference type="ARBA" id="ARBA00022989"/>
    </source>
</evidence>
<evidence type="ECO:0000256" key="2">
    <source>
        <dbReference type="ARBA" id="ARBA00022473"/>
    </source>
</evidence>
<proteinExistence type="inferred from homology"/>
<protein>
    <recommendedName>
        <fullName evidence="11">ROTUNDIFOLIA like 8</fullName>
    </recommendedName>
</protein>
<evidence type="ECO:0000256" key="8">
    <source>
        <dbReference type="SAM" id="MobiDB-lite"/>
    </source>
</evidence>
<evidence type="ECO:0000313" key="10">
    <source>
        <dbReference type="Proteomes" id="UP001180020"/>
    </source>
</evidence>
<dbReference type="GO" id="GO:0005886">
    <property type="term" value="C:plasma membrane"/>
    <property type="evidence" value="ECO:0007669"/>
    <property type="project" value="UniProtKB-SubCell"/>
</dbReference>
<keyword evidence="4" id="KW-0812">Transmembrane</keyword>
<dbReference type="GO" id="GO:0008285">
    <property type="term" value="P:negative regulation of cell population proliferation"/>
    <property type="evidence" value="ECO:0007669"/>
    <property type="project" value="InterPro"/>
</dbReference>
<evidence type="ECO:0000313" key="9">
    <source>
        <dbReference type="EMBL" id="KAK1312388.1"/>
    </source>
</evidence>
<keyword evidence="3" id="KW-1003">Cell membrane</keyword>
<keyword evidence="6" id="KW-0472">Membrane</keyword>
<comment type="subcellular location">
    <subcellularLocation>
        <location evidence="1">Cell membrane</location>
        <topology evidence="1">Single-pass membrane protein</topology>
    </subcellularLocation>
</comment>
<dbReference type="PANTHER" id="PTHR33102">
    <property type="entry name" value="DVL19-RELATED-RELATED"/>
    <property type="match status" value="1"/>
</dbReference>
<keyword evidence="2" id="KW-0217">Developmental protein</keyword>
<comment type="caution">
    <text evidence="9">The sequence shown here is derived from an EMBL/GenBank/DDBJ whole genome shotgun (WGS) entry which is preliminary data.</text>
</comment>
<dbReference type="Proteomes" id="UP001180020">
    <property type="component" value="Unassembled WGS sequence"/>
</dbReference>
<feature type="compositionally biased region" description="Low complexity" evidence="8">
    <location>
        <begin position="28"/>
        <end position="61"/>
    </location>
</feature>
<reference evidence="9" key="2">
    <citation type="submission" date="2023-06" db="EMBL/GenBank/DDBJ databases">
        <authorList>
            <person name="Ma L."/>
            <person name="Liu K.-W."/>
            <person name="Li Z."/>
            <person name="Hsiao Y.-Y."/>
            <person name="Qi Y."/>
            <person name="Fu T."/>
            <person name="Tang G."/>
            <person name="Zhang D."/>
            <person name="Sun W.-H."/>
            <person name="Liu D.-K."/>
            <person name="Li Y."/>
            <person name="Chen G.-Z."/>
            <person name="Liu X.-D."/>
            <person name="Liao X.-Y."/>
            <person name="Jiang Y.-T."/>
            <person name="Yu X."/>
            <person name="Hao Y."/>
            <person name="Huang J."/>
            <person name="Zhao X.-W."/>
            <person name="Ke S."/>
            <person name="Chen Y.-Y."/>
            <person name="Wu W.-L."/>
            <person name="Hsu J.-L."/>
            <person name="Lin Y.-F."/>
            <person name="Huang M.-D."/>
            <person name="Li C.-Y."/>
            <person name="Huang L."/>
            <person name="Wang Z.-W."/>
            <person name="Zhao X."/>
            <person name="Zhong W.-Y."/>
            <person name="Peng D.-H."/>
            <person name="Ahmad S."/>
            <person name="Lan S."/>
            <person name="Zhang J.-S."/>
            <person name="Tsai W.-C."/>
            <person name="Van De Peer Y."/>
            <person name="Liu Z.-J."/>
        </authorList>
    </citation>
    <scope>NUCLEOTIDE SEQUENCE</scope>
    <source>
        <strain evidence="9">CP</strain>
        <tissue evidence="9">Leaves</tissue>
    </source>
</reference>
<comment type="similarity">
    <text evidence="7">Belongs to the DVL/RTFL small polypeptides family.</text>
</comment>
<evidence type="ECO:0000256" key="7">
    <source>
        <dbReference type="ARBA" id="ARBA00024340"/>
    </source>
</evidence>
<name>A0AAV9EFE5_ACOCL</name>
<accession>A0AAV9EFE5</accession>
<evidence type="ECO:0000256" key="6">
    <source>
        <dbReference type="ARBA" id="ARBA00023136"/>
    </source>
</evidence>
<dbReference type="Pfam" id="PF08137">
    <property type="entry name" value="DVL"/>
    <property type="match status" value="1"/>
</dbReference>
<dbReference type="EMBL" id="JAUJYO010000007">
    <property type="protein sequence ID" value="KAK1312388.1"/>
    <property type="molecule type" value="Genomic_DNA"/>
</dbReference>
<reference evidence="9" key="1">
    <citation type="journal article" date="2023" name="Nat. Commun.">
        <title>Diploid and tetraploid genomes of Acorus and the evolution of monocots.</title>
        <authorList>
            <person name="Ma L."/>
            <person name="Liu K.W."/>
            <person name="Li Z."/>
            <person name="Hsiao Y.Y."/>
            <person name="Qi Y."/>
            <person name="Fu T."/>
            <person name="Tang G.D."/>
            <person name="Zhang D."/>
            <person name="Sun W.H."/>
            <person name="Liu D.K."/>
            <person name="Li Y."/>
            <person name="Chen G.Z."/>
            <person name="Liu X.D."/>
            <person name="Liao X.Y."/>
            <person name="Jiang Y.T."/>
            <person name="Yu X."/>
            <person name="Hao Y."/>
            <person name="Huang J."/>
            <person name="Zhao X.W."/>
            <person name="Ke S."/>
            <person name="Chen Y.Y."/>
            <person name="Wu W.L."/>
            <person name="Hsu J.L."/>
            <person name="Lin Y.F."/>
            <person name="Huang M.D."/>
            <person name="Li C.Y."/>
            <person name="Huang L."/>
            <person name="Wang Z.W."/>
            <person name="Zhao X."/>
            <person name="Zhong W.Y."/>
            <person name="Peng D.H."/>
            <person name="Ahmad S."/>
            <person name="Lan S."/>
            <person name="Zhang J.S."/>
            <person name="Tsai W.C."/>
            <person name="Van de Peer Y."/>
            <person name="Liu Z.J."/>
        </authorList>
    </citation>
    <scope>NUCLEOTIDE SEQUENCE</scope>
    <source>
        <strain evidence="9">CP</strain>
    </source>
</reference>
<evidence type="ECO:0000256" key="4">
    <source>
        <dbReference type="ARBA" id="ARBA00022692"/>
    </source>
</evidence>
<dbReference type="InterPro" id="IPR051525">
    <property type="entry name" value="DVL_RTFL_regulatory"/>
</dbReference>
<evidence type="ECO:0008006" key="11">
    <source>
        <dbReference type="Google" id="ProtNLM"/>
    </source>
</evidence>
<gene>
    <name evidence="9" type="ORF">QJS10_CPA07g00160</name>
</gene>
<keyword evidence="5" id="KW-1133">Transmembrane helix</keyword>
<keyword evidence="10" id="KW-1185">Reference proteome</keyword>
<dbReference type="AlphaFoldDB" id="A0AAV9EFE5"/>
<feature type="region of interest" description="Disordered" evidence="8">
    <location>
        <begin position="28"/>
        <end position="69"/>
    </location>
</feature>
<evidence type="ECO:0000256" key="1">
    <source>
        <dbReference type="ARBA" id="ARBA00004162"/>
    </source>
</evidence>
<sequence>MEVVAPVRICMDDKWRLSKKGSRREAAAAAAAPALPRSLSTPSSTFGRSNSCSSGSAAAATGEKRKKKGERCAFTRRCAGLVKEQRARFYIVRRCVTMLICWREYRDC</sequence>
<evidence type="ECO:0000256" key="3">
    <source>
        <dbReference type="ARBA" id="ARBA00022475"/>
    </source>
</evidence>
<organism evidence="9 10">
    <name type="scientific">Acorus calamus</name>
    <name type="common">Sweet flag</name>
    <dbReference type="NCBI Taxonomy" id="4465"/>
    <lineage>
        <taxon>Eukaryota</taxon>
        <taxon>Viridiplantae</taxon>
        <taxon>Streptophyta</taxon>
        <taxon>Embryophyta</taxon>
        <taxon>Tracheophyta</taxon>
        <taxon>Spermatophyta</taxon>
        <taxon>Magnoliopsida</taxon>
        <taxon>Liliopsida</taxon>
        <taxon>Acoraceae</taxon>
        <taxon>Acorus</taxon>
    </lineage>
</organism>
<dbReference type="InterPro" id="IPR012552">
    <property type="entry name" value="DVL"/>
</dbReference>
<dbReference type="GO" id="GO:0048367">
    <property type="term" value="P:shoot system development"/>
    <property type="evidence" value="ECO:0007669"/>
    <property type="project" value="UniProtKB-ARBA"/>
</dbReference>